<reference evidence="4" key="1">
    <citation type="submission" date="2025-08" db="UniProtKB">
        <authorList>
            <consortium name="RefSeq"/>
        </authorList>
    </citation>
    <scope>IDENTIFICATION</scope>
    <source>
        <tissue evidence="4">Gonads</tissue>
    </source>
</reference>
<organism evidence="3 4">
    <name type="scientific">Lingula anatina</name>
    <name type="common">Brachiopod</name>
    <name type="synonym">Lingula unguis</name>
    <dbReference type="NCBI Taxonomy" id="7574"/>
    <lineage>
        <taxon>Eukaryota</taxon>
        <taxon>Metazoa</taxon>
        <taxon>Spiralia</taxon>
        <taxon>Lophotrochozoa</taxon>
        <taxon>Brachiopoda</taxon>
        <taxon>Linguliformea</taxon>
        <taxon>Lingulata</taxon>
        <taxon>Lingulida</taxon>
        <taxon>Linguloidea</taxon>
        <taxon>Lingulidae</taxon>
        <taxon>Lingula</taxon>
    </lineage>
</organism>
<accession>A0A1S3HI82</accession>
<dbReference type="AlphaFoldDB" id="A0A1S3HI82"/>
<feature type="region of interest" description="Disordered" evidence="2">
    <location>
        <begin position="825"/>
        <end position="860"/>
    </location>
</feature>
<feature type="region of interest" description="Disordered" evidence="2">
    <location>
        <begin position="288"/>
        <end position="320"/>
    </location>
</feature>
<name>A0A1S3HI82_LINAN</name>
<keyword evidence="3" id="KW-1185">Reference proteome</keyword>
<gene>
    <name evidence="4" type="primary">LOC106154772</name>
</gene>
<dbReference type="RefSeq" id="XP_013384704.2">
    <property type="nucleotide sequence ID" value="XM_013529250.2"/>
</dbReference>
<dbReference type="Proteomes" id="UP000085678">
    <property type="component" value="Unplaced"/>
</dbReference>
<feature type="coiled-coil region" evidence="1">
    <location>
        <begin position="692"/>
        <end position="719"/>
    </location>
</feature>
<protein>
    <submittedName>
        <fullName evidence="4">Uncharacterized protein LOC106154772</fullName>
    </submittedName>
</protein>
<feature type="compositionally biased region" description="Low complexity" evidence="2">
    <location>
        <begin position="825"/>
        <end position="859"/>
    </location>
</feature>
<feature type="region of interest" description="Disordered" evidence="2">
    <location>
        <begin position="150"/>
        <end position="190"/>
    </location>
</feature>
<feature type="region of interest" description="Disordered" evidence="2">
    <location>
        <begin position="334"/>
        <end position="393"/>
    </location>
</feature>
<dbReference type="KEGG" id="lak:106154772"/>
<dbReference type="OrthoDB" id="6430699at2759"/>
<evidence type="ECO:0000256" key="1">
    <source>
        <dbReference type="SAM" id="Coils"/>
    </source>
</evidence>
<dbReference type="GeneID" id="106154772"/>
<evidence type="ECO:0000313" key="4">
    <source>
        <dbReference type="RefSeq" id="XP_013384704.2"/>
    </source>
</evidence>
<evidence type="ECO:0000256" key="2">
    <source>
        <dbReference type="SAM" id="MobiDB-lite"/>
    </source>
</evidence>
<feature type="compositionally biased region" description="Basic and acidic residues" evidence="2">
    <location>
        <begin position="164"/>
        <end position="180"/>
    </location>
</feature>
<evidence type="ECO:0000313" key="3">
    <source>
        <dbReference type="Proteomes" id="UP000085678"/>
    </source>
</evidence>
<sequence>MSTTKTGLRVHQKRSENKENMPQSSKIPVASSVKKKKSVKLTKARPVPDFGKLHQQWQGKLERGKALTKKPCTVAHEFDITKSGTKMKRAKSKTELNGDLDLNVDLNLADDLNPDIDYGSDLDFAVDQAALNSIVTSKGVGQVTGRATIAATHSTKPSSSKRQIFKELPPDGRQLGDQDKTRKRKGSSLADLQQEEGIDFEVDSAALQSIVTNQGLSREDVFRGQPGVCSSIQRQTLAGPASFKTPVSAAPRTLNLMSARPSIYYQKSPFESKARMFRAHSEFQKRTLSKVSASTPAATPCVNRETPVKESNGQSPLGTGIRVVRRPDSIYVRTVSTRKGPCGDLDLGPTGTAPTPSAALGPPKRVPVPQSPSACRVPRGTTPKSKVKGGSRSDVTWADLLSPASAENQQNQEESCQKKDCLAMTLFRDDDTNYQTPHCVPLGVLEESPTCTSEGGSPLGVEDTEGHRQRLEEIREMERLLELEIAAMETTDTEPVKIPKNPLVANNSSVLQERPLVTESVAKAKSPSVSESVELQNSPSVIRNVISKECPVFESSEMGKFKPVQTETKTLFKQQHQQQNMALLDTGHKYAVTLSADIQQSDVFVRPQLSSLAERWQQQGAVSNNHSCQPGAVGSTQQPGQASVYQPQFLYSDQPAKQPCDSKMAMGIPCEETVSNTQGSGMYGSHGGHLALDDLNQSIRDSEEQFEELETCARMLQQSARQSGTGGGSKSAKYIWKQLEMVKKQQEELLKFQQQLQHMLAVQQHQQSQQLQLSTASQQLPIPGQHPTTQQQQQYFEQLPRLNQQISGQPQQGVITLQYQQRQFPQHGSQQQMQHQSLLQQSQHQQQQSTVHQHQQPSSTNLQSVHHNFMYSQEQQKVGRTHTQQYPFQPSVDENQCFIQHNEKQIASQVLATGGDAAKTAHVELNPGELTVGQRPLIQTANSAFTGLDLMNNLLHSTLHYTVNSTLTDR</sequence>
<dbReference type="InParanoid" id="A0A1S3HI82"/>
<feature type="region of interest" description="Disordered" evidence="2">
    <location>
        <begin position="1"/>
        <end position="47"/>
    </location>
</feature>
<feature type="compositionally biased region" description="Basic residues" evidence="2">
    <location>
        <begin position="33"/>
        <end position="43"/>
    </location>
</feature>
<feature type="compositionally biased region" description="Polar residues" evidence="2">
    <location>
        <begin position="151"/>
        <end position="162"/>
    </location>
</feature>
<proteinExistence type="predicted"/>
<keyword evidence="1" id="KW-0175">Coiled coil</keyword>